<dbReference type="RefSeq" id="WP_126782389.1">
    <property type="nucleotide sequence ID" value="NZ_PIQC01000006.1"/>
</dbReference>
<accession>A0A432YYB3</accession>
<organism evidence="3 4">
    <name type="scientific">Idiomarina ramblicola</name>
    <dbReference type="NCBI Taxonomy" id="263724"/>
    <lineage>
        <taxon>Bacteria</taxon>
        <taxon>Pseudomonadati</taxon>
        <taxon>Pseudomonadota</taxon>
        <taxon>Gammaproteobacteria</taxon>
        <taxon>Alteromonadales</taxon>
        <taxon>Idiomarinaceae</taxon>
        <taxon>Idiomarina</taxon>
    </lineage>
</organism>
<proteinExistence type="predicted"/>
<dbReference type="PROSITE" id="PS50883">
    <property type="entry name" value="EAL"/>
    <property type="match status" value="1"/>
</dbReference>
<evidence type="ECO:0000259" key="2">
    <source>
        <dbReference type="PROSITE" id="PS50883"/>
    </source>
</evidence>
<dbReference type="PANTHER" id="PTHR33121">
    <property type="entry name" value="CYCLIC DI-GMP PHOSPHODIESTERASE PDEF"/>
    <property type="match status" value="1"/>
</dbReference>
<reference evidence="4" key="1">
    <citation type="journal article" date="2018" name="Front. Microbiol.">
        <title>Genome-Based Analysis Reveals the Taxonomy and Diversity of the Family Idiomarinaceae.</title>
        <authorList>
            <person name="Liu Y."/>
            <person name="Lai Q."/>
            <person name="Shao Z."/>
        </authorList>
    </citation>
    <scope>NUCLEOTIDE SEQUENCE [LARGE SCALE GENOMIC DNA]</scope>
    <source>
        <strain evidence="4">R22</strain>
    </source>
</reference>
<dbReference type="Proteomes" id="UP000288058">
    <property type="component" value="Unassembled WGS sequence"/>
</dbReference>
<evidence type="ECO:0000256" key="1">
    <source>
        <dbReference type="SAM" id="Phobius"/>
    </source>
</evidence>
<dbReference type="EMBL" id="PIQC01000006">
    <property type="protein sequence ID" value="RUO68368.1"/>
    <property type="molecule type" value="Genomic_DNA"/>
</dbReference>
<dbReference type="GO" id="GO:0071111">
    <property type="term" value="F:cyclic-guanylate-specific phosphodiesterase activity"/>
    <property type="evidence" value="ECO:0007669"/>
    <property type="project" value="InterPro"/>
</dbReference>
<dbReference type="CDD" id="cd01948">
    <property type="entry name" value="EAL"/>
    <property type="match status" value="1"/>
</dbReference>
<dbReference type="SMART" id="SM00052">
    <property type="entry name" value="EAL"/>
    <property type="match status" value="1"/>
</dbReference>
<keyword evidence="1" id="KW-0812">Transmembrane</keyword>
<dbReference type="SUPFAM" id="SSF141868">
    <property type="entry name" value="EAL domain-like"/>
    <property type="match status" value="1"/>
</dbReference>
<keyword evidence="1" id="KW-0472">Membrane</keyword>
<dbReference type="AlphaFoldDB" id="A0A432YYB3"/>
<dbReference type="InterPro" id="IPR050706">
    <property type="entry name" value="Cyclic-di-GMP_PDE-like"/>
</dbReference>
<dbReference type="InterPro" id="IPR001633">
    <property type="entry name" value="EAL_dom"/>
</dbReference>
<feature type="domain" description="EAL" evidence="2">
    <location>
        <begin position="312"/>
        <end position="563"/>
    </location>
</feature>
<dbReference type="Gene3D" id="1.10.1760.20">
    <property type="match status" value="1"/>
</dbReference>
<dbReference type="OrthoDB" id="6232229at2"/>
<keyword evidence="1" id="KW-1133">Transmembrane helix</keyword>
<gene>
    <name evidence="3" type="ORF">CWI78_09110</name>
</gene>
<evidence type="ECO:0000313" key="4">
    <source>
        <dbReference type="Proteomes" id="UP000288058"/>
    </source>
</evidence>
<dbReference type="InterPro" id="IPR043128">
    <property type="entry name" value="Rev_trsase/Diguanyl_cyclase"/>
</dbReference>
<dbReference type="SUPFAM" id="SSF55073">
    <property type="entry name" value="Nucleotide cyclase"/>
    <property type="match status" value="1"/>
</dbReference>
<feature type="transmembrane region" description="Helical" evidence="1">
    <location>
        <begin position="60"/>
        <end position="88"/>
    </location>
</feature>
<dbReference type="PANTHER" id="PTHR33121:SF79">
    <property type="entry name" value="CYCLIC DI-GMP PHOSPHODIESTERASE PDED-RELATED"/>
    <property type="match status" value="1"/>
</dbReference>
<name>A0A432YYB3_9GAMM</name>
<evidence type="ECO:0000313" key="3">
    <source>
        <dbReference type="EMBL" id="RUO68368.1"/>
    </source>
</evidence>
<comment type="caution">
    <text evidence="3">The sequence shown here is derived from an EMBL/GenBank/DDBJ whole genome shotgun (WGS) entry which is preliminary data.</text>
</comment>
<feature type="transmembrane region" description="Helical" evidence="1">
    <location>
        <begin position="30"/>
        <end position="48"/>
    </location>
</feature>
<feature type="transmembrane region" description="Helical" evidence="1">
    <location>
        <begin position="108"/>
        <end position="128"/>
    </location>
</feature>
<dbReference type="Pfam" id="PF00563">
    <property type="entry name" value="EAL"/>
    <property type="match status" value="1"/>
</dbReference>
<protein>
    <recommendedName>
        <fullName evidence="2">EAL domain-containing protein</fullName>
    </recommendedName>
</protein>
<dbReference type="InterPro" id="IPR029787">
    <property type="entry name" value="Nucleotide_cyclase"/>
</dbReference>
<dbReference type="Gene3D" id="3.20.20.450">
    <property type="entry name" value="EAL domain"/>
    <property type="match status" value="1"/>
</dbReference>
<dbReference type="Gene3D" id="3.30.70.270">
    <property type="match status" value="1"/>
</dbReference>
<dbReference type="InterPro" id="IPR035919">
    <property type="entry name" value="EAL_sf"/>
</dbReference>
<sequence>MPKSEDPYSFASWCKESLINFTKMNAEKQVFVGFVLAILIATLIRVIEMTGGIPSLFEHLLYFPLMLTGLLLGPRIGALAGLMCGILLSPFSFSDSLISSNEIAGGWVLRLLAYTLIATIAGIIARVVRELNGAEQSAKFKYQGTDLPNIYALLEQLKTIGHSKEGAPDDLIDIFNFRLQNMEKIQQQVGTEKANELVKQMAIQLKKLLGDQVHVGQTSKNELVGVSADAEKNTKELQNKIETFLEQPIVVDGVSYQMDSAAGVLRVKKDQLKEDHQKVFDEAQSHAFNAFQKKQQFSFLEQSDDAIEQIEEVTFSRQFSEAMKNNDIQLYYQPRLNTNTGYFSVLEMSAKWVHPKRGNMNLDEFKPMIEEASLTQQFTSWMIQRTFKDLQIWHKQKVTVRVSINITINDIVDPIVLNVLAHELQETKFPARNINIEVSERALMSLSDKSKRYLERLRSVGCNVIAAHFGEGRSTIQSLFVLPVDAVKLSEELVQKATSHSDKKRELASMVKMARARGLTTIATGINDRAKLLLLKQIGCEELQGSILSKSLKKADIPWARIR</sequence>
<keyword evidence="4" id="KW-1185">Reference proteome</keyword>